<dbReference type="GeneID" id="17309756"/>
<feature type="transmembrane region" description="Helical" evidence="2">
    <location>
        <begin position="222"/>
        <end position="243"/>
    </location>
</feature>
<reference evidence="3 5" key="1">
    <citation type="journal article" date="2012" name="Nature">
        <title>Algal genomes reveal evolutionary mosaicism and the fate of nucleomorphs.</title>
        <authorList>
            <consortium name="DOE Joint Genome Institute"/>
            <person name="Curtis B.A."/>
            <person name="Tanifuji G."/>
            <person name="Burki F."/>
            <person name="Gruber A."/>
            <person name="Irimia M."/>
            <person name="Maruyama S."/>
            <person name="Arias M.C."/>
            <person name="Ball S.G."/>
            <person name="Gile G.H."/>
            <person name="Hirakawa Y."/>
            <person name="Hopkins J.F."/>
            <person name="Kuo A."/>
            <person name="Rensing S.A."/>
            <person name="Schmutz J."/>
            <person name="Symeonidi A."/>
            <person name="Elias M."/>
            <person name="Eveleigh R.J."/>
            <person name="Herman E.K."/>
            <person name="Klute M.J."/>
            <person name="Nakayama T."/>
            <person name="Obornik M."/>
            <person name="Reyes-Prieto A."/>
            <person name="Armbrust E.V."/>
            <person name="Aves S.J."/>
            <person name="Beiko R.G."/>
            <person name="Coutinho P."/>
            <person name="Dacks J.B."/>
            <person name="Durnford D.G."/>
            <person name="Fast N.M."/>
            <person name="Green B.R."/>
            <person name="Grisdale C.J."/>
            <person name="Hempel F."/>
            <person name="Henrissat B."/>
            <person name="Hoppner M.P."/>
            <person name="Ishida K."/>
            <person name="Kim E."/>
            <person name="Koreny L."/>
            <person name="Kroth P.G."/>
            <person name="Liu Y."/>
            <person name="Malik S.B."/>
            <person name="Maier U.G."/>
            <person name="McRose D."/>
            <person name="Mock T."/>
            <person name="Neilson J.A."/>
            <person name="Onodera N.T."/>
            <person name="Poole A.M."/>
            <person name="Pritham E.J."/>
            <person name="Richards T.A."/>
            <person name="Rocap G."/>
            <person name="Roy S.W."/>
            <person name="Sarai C."/>
            <person name="Schaack S."/>
            <person name="Shirato S."/>
            <person name="Slamovits C.H."/>
            <person name="Spencer D.F."/>
            <person name="Suzuki S."/>
            <person name="Worden A.Z."/>
            <person name="Zauner S."/>
            <person name="Barry K."/>
            <person name="Bell C."/>
            <person name="Bharti A.K."/>
            <person name="Crow J.A."/>
            <person name="Grimwood J."/>
            <person name="Kramer R."/>
            <person name="Lindquist E."/>
            <person name="Lucas S."/>
            <person name="Salamov A."/>
            <person name="McFadden G.I."/>
            <person name="Lane C.E."/>
            <person name="Keeling P.J."/>
            <person name="Gray M.W."/>
            <person name="Grigoriev I.V."/>
            <person name="Archibald J.M."/>
        </authorList>
    </citation>
    <scope>NUCLEOTIDE SEQUENCE</scope>
    <source>
        <strain evidence="3 5">CCMP2712</strain>
    </source>
</reference>
<dbReference type="EMBL" id="JH992971">
    <property type="protein sequence ID" value="EKX52797.1"/>
    <property type="molecule type" value="Genomic_DNA"/>
</dbReference>
<dbReference type="RefSeq" id="XP_005839777.1">
    <property type="nucleotide sequence ID" value="XM_005839720.1"/>
</dbReference>
<keyword evidence="2" id="KW-0472">Membrane</keyword>
<dbReference type="HOGENOM" id="CLU_668100_0_0_1"/>
<evidence type="ECO:0000313" key="5">
    <source>
        <dbReference type="Proteomes" id="UP000011087"/>
    </source>
</evidence>
<keyword evidence="2" id="KW-1133">Transmembrane helix</keyword>
<sequence length="412" mass="44938">MPRRRKGKKSEEEESGAGGGGAFKNVLGSFFGSKGPEPQDGSEDENEDDTKANPPTEAVHQIAEPFGKKSAIALAQVEAEEDEGGAQEGVKLGGANDDDDDRKDGNDDGELRESINPDETDIERTSSSSKKVSFRAKDSLGRLTQIQAEVEAKECGENTETECRSIISIFARLPFPDSSRLSHSSLALIRKTVQVSIFSSSAPGALPSPPAVSASWISTKQAIALVHPLLLLSFLPVILFHMFLLDTCPYLPCLLVFVGLLTCAQRLDFSSSFRLDPRSRSTTFPSPCSDLDERWGTGMIELCALDEDEDEELRGMEAKDEDGQIQTFLLAHNTSDRKKAPEEALKILTVVSSRKAKILSAGLSRINRINPEDVTKASTWRSEKSDETPRTIGTLNSLIMAGLFTWDEEAEE</sequence>
<reference evidence="5" key="2">
    <citation type="submission" date="2012-11" db="EMBL/GenBank/DDBJ databases">
        <authorList>
            <person name="Kuo A."/>
            <person name="Curtis B.A."/>
            <person name="Tanifuji G."/>
            <person name="Burki F."/>
            <person name="Gruber A."/>
            <person name="Irimia M."/>
            <person name="Maruyama S."/>
            <person name="Arias M.C."/>
            <person name="Ball S.G."/>
            <person name="Gile G.H."/>
            <person name="Hirakawa Y."/>
            <person name="Hopkins J.F."/>
            <person name="Rensing S.A."/>
            <person name="Schmutz J."/>
            <person name="Symeonidi A."/>
            <person name="Elias M."/>
            <person name="Eveleigh R.J."/>
            <person name="Herman E.K."/>
            <person name="Klute M.J."/>
            <person name="Nakayama T."/>
            <person name="Obornik M."/>
            <person name="Reyes-Prieto A."/>
            <person name="Armbrust E.V."/>
            <person name="Aves S.J."/>
            <person name="Beiko R.G."/>
            <person name="Coutinho P."/>
            <person name="Dacks J.B."/>
            <person name="Durnford D.G."/>
            <person name="Fast N.M."/>
            <person name="Green B.R."/>
            <person name="Grisdale C."/>
            <person name="Hempe F."/>
            <person name="Henrissat B."/>
            <person name="Hoppner M.P."/>
            <person name="Ishida K.-I."/>
            <person name="Kim E."/>
            <person name="Koreny L."/>
            <person name="Kroth P.G."/>
            <person name="Liu Y."/>
            <person name="Malik S.-B."/>
            <person name="Maier U.G."/>
            <person name="McRose D."/>
            <person name="Mock T."/>
            <person name="Neilson J.A."/>
            <person name="Onodera N.T."/>
            <person name="Poole A.M."/>
            <person name="Pritham E.J."/>
            <person name="Richards T.A."/>
            <person name="Rocap G."/>
            <person name="Roy S.W."/>
            <person name="Sarai C."/>
            <person name="Schaack S."/>
            <person name="Shirato S."/>
            <person name="Slamovits C.H."/>
            <person name="Spencer D.F."/>
            <person name="Suzuki S."/>
            <person name="Worden A.Z."/>
            <person name="Zauner S."/>
            <person name="Barry K."/>
            <person name="Bell C."/>
            <person name="Bharti A.K."/>
            <person name="Crow J.A."/>
            <person name="Grimwood J."/>
            <person name="Kramer R."/>
            <person name="Lindquist E."/>
            <person name="Lucas S."/>
            <person name="Salamov A."/>
            <person name="McFadden G.I."/>
            <person name="Lane C.E."/>
            <person name="Keeling P.J."/>
            <person name="Gray M.W."/>
            <person name="Grigoriev I.V."/>
            <person name="Archibald J.M."/>
        </authorList>
    </citation>
    <scope>NUCLEOTIDE SEQUENCE</scope>
    <source>
        <strain evidence="5">CCMP2712</strain>
    </source>
</reference>
<feature type="region of interest" description="Disordered" evidence="1">
    <location>
        <begin position="1"/>
        <end position="134"/>
    </location>
</feature>
<evidence type="ECO:0000313" key="3">
    <source>
        <dbReference type="EMBL" id="EKX52797.1"/>
    </source>
</evidence>
<proteinExistence type="predicted"/>
<organism evidence="3">
    <name type="scientific">Guillardia theta (strain CCMP2712)</name>
    <name type="common">Cryptophyte</name>
    <dbReference type="NCBI Taxonomy" id="905079"/>
    <lineage>
        <taxon>Eukaryota</taxon>
        <taxon>Cryptophyceae</taxon>
        <taxon>Pyrenomonadales</taxon>
        <taxon>Geminigeraceae</taxon>
        <taxon>Guillardia</taxon>
    </lineage>
</organism>
<evidence type="ECO:0000256" key="2">
    <source>
        <dbReference type="SAM" id="Phobius"/>
    </source>
</evidence>
<feature type="compositionally biased region" description="Basic and acidic residues" evidence="1">
    <location>
        <begin position="102"/>
        <end position="115"/>
    </location>
</feature>
<dbReference type="AlphaFoldDB" id="L1JWT1"/>
<dbReference type="KEGG" id="gtt:GUITHDRAFT_133232"/>
<reference evidence="4" key="3">
    <citation type="submission" date="2016-03" db="UniProtKB">
        <authorList>
            <consortium name="EnsemblProtists"/>
        </authorList>
    </citation>
    <scope>IDENTIFICATION</scope>
</reference>
<keyword evidence="5" id="KW-1185">Reference proteome</keyword>
<gene>
    <name evidence="3" type="ORF">GUITHDRAFT_133232</name>
</gene>
<evidence type="ECO:0000256" key="1">
    <source>
        <dbReference type="SAM" id="MobiDB-lite"/>
    </source>
</evidence>
<protein>
    <submittedName>
        <fullName evidence="3 4">Uncharacterized protein</fullName>
    </submittedName>
</protein>
<keyword evidence="2" id="KW-0812">Transmembrane</keyword>
<dbReference type="PaxDb" id="55529-EKX52797"/>
<dbReference type="Proteomes" id="UP000011087">
    <property type="component" value="Unassembled WGS sequence"/>
</dbReference>
<evidence type="ECO:0000313" key="4">
    <source>
        <dbReference type="EnsemblProtists" id="EKX52797"/>
    </source>
</evidence>
<name>L1JWT1_GUITC</name>
<accession>L1JWT1</accession>
<dbReference type="EnsemblProtists" id="EKX52797">
    <property type="protein sequence ID" value="EKX52797"/>
    <property type="gene ID" value="GUITHDRAFT_133232"/>
</dbReference>